<organism evidence="1 2">
    <name type="scientific">Mycena sanguinolenta</name>
    <dbReference type="NCBI Taxonomy" id="230812"/>
    <lineage>
        <taxon>Eukaryota</taxon>
        <taxon>Fungi</taxon>
        <taxon>Dikarya</taxon>
        <taxon>Basidiomycota</taxon>
        <taxon>Agaricomycotina</taxon>
        <taxon>Agaricomycetes</taxon>
        <taxon>Agaricomycetidae</taxon>
        <taxon>Agaricales</taxon>
        <taxon>Marasmiineae</taxon>
        <taxon>Mycenaceae</taxon>
        <taxon>Mycena</taxon>
    </lineage>
</organism>
<evidence type="ECO:0000313" key="2">
    <source>
        <dbReference type="Proteomes" id="UP000623467"/>
    </source>
</evidence>
<sequence length="245" mass="27325">MSSKTLTFYNSISNATKRLRTPIQIVLTLSLDKPVKHRNSTEPYEERTAESQLPIAWQVLNFDLPNSPRSLSVDYTEDFGVTEVTSEIKGVYQPGLSAFGVSTGKLVKYSGQIWSSDTLQTHGSPLKYFTIQNNAEHAADMALCSYSLGEQDEHQPYIPVVFLGPLGSGCEFHCTTPVFLQAYLTVNHRRGQRLAQPVVEQNFLFKDSTGKAAPKVLANFKTKCAFQVYSLTNGQIMLEMTSNRD</sequence>
<name>A0A8H6Z061_9AGAR</name>
<dbReference type="AlphaFoldDB" id="A0A8H6Z061"/>
<reference evidence="1" key="1">
    <citation type="submission" date="2020-05" db="EMBL/GenBank/DDBJ databases">
        <title>Mycena genomes resolve the evolution of fungal bioluminescence.</title>
        <authorList>
            <person name="Tsai I.J."/>
        </authorList>
    </citation>
    <scope>NUCLEOTIDE SEQUENCE</scope>
    <source>
        <strain evidence="1">160909Yilan</strain>
    </source>
</reference>
<gene>
    <name evidence="1" type="ORF">MSAN_00860600</name>
</gene>
<dbReference type="Proteomes" id="UP000623467">
    <property type="component" value="Unassembled WGS sequence"/>
</dbReference>
<proteinExistence type="predicted"/>
<dbReference type="OrthoDB" id="2969026at2759"/>
<comment type="caution">
    <text evidence="1">The sequence shown here is derived from an EMBL/GenBank/DDBJ whole genome shotgun (WGS) entry which is preliminary data.</text>
</comment>
<protein>
    <submittedName>
        <fullName evidence="1">Uncharacterized protein</fullName>
    </submittedName>
</protein>
<evidence type="ECO:0000313" key="1">
    <source>
        <dbReference type="EMBL" id="KAF7367954.1"/>
    </source>
</evidence>
<dbReference type="EMBL" id="JACAZH010000005">
    <property type="protein sequence ID" value="KAF7367954.1"/>
    <property type="molecule type" value="Genomic_DNA"/>
</dbReference>
<keyword evidence="2" id="KW-1185">Reference proteome</keyword>
<accession>A0A8H6Z061</accession>